<feature type="transmembrane region" description="Helical" evidence="7">
    <location>
        <begin position="92"/>
        <end position="116"/>
    </location>
</feature>
<feature type="transmembrane region" description="Helical" evidence="7">
    <location>
        <begin position="205"/>
        <end position="228"/>
    </location>
</feature>
<evidence type="ECO:0000256" key="1">
    <source>
        <dbReference type="ARBA" id="ARBA00004651"/>
    </source>
</evidence>
<dbReference type="RefSeq" id="WP_191284301.1">
    <property type="nucleotide sequence ID" value="NZ_BNAI01000012.1"/>
</dbReference>
<accession>A0A8J3GTF4</accession>
<dbReference type="PROSITE" id="PS50928">
    <property type="entry name" value="ABC_TM1"/>
    <property type="match status" value="1"/>
</dbReference>
<feature type="transmembrane region" description="Helical" evidence="7">
    <location>
        <begin position="33"/>
        <end position="54"/>
    </location>
</feature>
<sequence length="299" mass="33038">MASSSILPARRTRAIERGPRPRKLTGRRRTTRGLLYFYLTVVAAFSIIPLLLAWSTAFKDRAQVVTNPYGPPIPPALDNLETAWISGRFSEYFLNSVIISVVSVLAMIVVAPLAGYGLARMRFWGRRVVIVVLLIGLTIPITAIILPLYTVMRDFGLLNGYGSVIIAHVAIGAPFFAFIMRAFFLRLPPELEDAARVDGCSEIRVFWNVMLPLVRPGVLTVALLEFLWSWNNLILPLVFLTTDSVRTLPVGMLLLTGRFTTDYGLLSSSVLILSAPVVVLFLLFQRNFVEGLASGSVKG</sequence>
<evidence type="ECO:0000256" key="5">
    <source>
        <dbReference type="ARBA" id="ARBA00022989"/>
    </source>
</evidence>
<evidence type="ECO:0000256" key="3">
    <source>
        <dbReference type="ARBA" id="ARBA00022475"/>
    </source>
</evidence>
<feature type="transmembrane region" description="Helical" evidence="7">
    <location>
        <begin position="234"/>
        <end position="256"/>
    </location>
</feature>
<dbReference type="SUPFAM" id="SSF161098">
    <property type="entry name" value="MetI-like"/>
    <property type="match status" value="1"/>
</dbReference>
<protein>
    <submittedName>
        <fullName evidence="9">Sugar ABC transporter permease</fullName>
    </submittedName>
</protein>
<feature type="transmembrane region" description="Helical" evidence="7">
    <location>
        <begin position="161"/>
        <end position="184"/>
    </location>
</feature>
<gene>
    <name evidence="9" type="ORF">GCM10011600_29440</name>
</gene>
<comment type="subcellular location">
    <subcellularLocation>
        <location evidence="1 7">Cell membrane</location>
        <topology evidence="1 7">Multi-pass membrane protein</topology>
    </subcellularLocation>
</comment>
<comment type="caution">
    <text evidence="9">The sequence shown here is derived from an EMBL/GenBank/DDBJ whole genome shotgun (WGS) entry which is preliminary data.</text>
</comment>
<feature type="transmembrane region" description="Helical" evidence="7">
    <location>
        <begin position="128"/>
        <end position="149"/>
    </location>
</feature>
<comment type="similarity">
    <text evidence="7">Belongs to the binding-protein-dependent transport system permease family.</text>
</comment>
<evidence type="ECO:0000313" key="10">
    <source>
        <dbReference type="Proteomes" id="UP000617531"/>
    </source>
</evidence>
<keyword evidence="4 7" id="KW-0812">Transmembrane</keyword>
<evidence type="ECO:0000256" key="7">
    <source>
        <dbReference type="RuleBase" id="RU363032"/>
    </source>
</evidence>
<reference evidence="9" key="1">
    <citation type="journal article" date="2014" name="Int. J. Syst. Evol. Microbiol.">
        <title>Complete genome sequence of Corynebacterium casei LMG S-19264T (=DSM 44701T), isolated from a smear-ripened cheese.</title>
        <authorList>
            <consortium name="US DOE Joint Genome Institute (JGI-PGF)"/>
            <person name="Walter F."/>
            <person name="Albersmeier A."/>
            <person name="Kalinowski J."/>
            <person name="Ruckert C."/>
        </authorList>
    </citation>
    <scope>NUCLEOTIDE SEQUENCE</scope>
    <source>
        <strain evidence="9">CGMCC 1.16548</strain>
    </source>
</reference>
<keyword evidence="3" id="KW-1003">Cell membrane</keyword>
<dbReference type="EMBL" id="BNAI01000012">
    <property type="protein sequence ID" value="GHF26563.1"/>
    <property type="molecule type" value="Genomic_DNA"/>
</dbReference>
<name>A0A8J3GTF4_9MICO</name>
<keyword evidence="10" id="KW-1185">Reference proteome</keyword>
<dbReference type="GO" id="GO:0005886">
    <property type="term" value="C:plasma membrane"/>
    <property type="evidence" value="ECO:0007669"/>
    <property type="project" value="UniProtKB-SubCell"/>
</dbReference>
<proteinExistence type="inferred from homology"/>
<dbReference type="Pfam" id="PF00528">
    <property type="entry name" value="BPD_transp_1"/>
    <property type="match status" value="1"/>
</dbReference>
<dbReference type="InterPro" id="IPR035906">
    <property type="entry name" value="MetI-like_sf"/>
</dbReference>
<evidence type="ECO:0000313" key="9">
    <source>
        <dbReference type="EMBL" id="GHF26563.1"/>
    </source>
</evidence>
<keyword evidence="6 7" id="KW-0472">Membrane</keyword>
<keyword evidence="5 7" id="KW-1133">Transmembrane helix</keyword>
<dbReference type="PANTHER" id="PTHR43744">
    <property type="entry name" value="ABC TRANSPORTER PERMEASE PROTEIN MG189-RELATED-RELATED"/>
    <property type="match status" value="1"/>
</dbReference>
<feature type="domain" description="ABC transmembrane type-1" evidence="8">
    <location>
        <begin position="93"/>
        <end position="284"/>
    </location>
</feature>
<keyword evidence="2 7" id="KW-0813">Transport</keyword>
<feature type="transmembrane region" description="Helical" evidence="7">
    <location>
        <begin position="263"/>
        <end position="284"/>
    </location>
</feature>
<dbReference type="Gene3D" id="1.10.3720.10">
    <property type="entry name" value="MetI-like"/>
    <property type="match status" value="1"/>
</dbReference>
<evidence type="ECO:0000256" key="2">
    <source>
        <dbReference type="ARBA" id="ARBA00022448"/>
    </source>
</evidence>
<evidence type="ECO:0000259" key="8">
    <source>
        <dbReference type="PROSITE" id="PS50928"/>
    </source>
</evidence>
<organism evidence="9 10">
    <name type="scientific">Pseudolysinimonas yzui</name>
    <dbReference type="NCBI Taxonomy" id="2708254"/>
    <lineage>
        <taxon>Bacteria</taxon>
        <taxon>Bacillati</taxon>
        <taxon>Actinomycetota</taxon>
        <taxon>Actinomycetes</taxon>
        <taxon>Micrococcales</taxon>
        <taxon>Microbacteriaceae</taxon>
        <taxon>Pseudolysinimonas</taxon>
    </lineage>
</organism>
<dbReference type="PANTHER" id="PTHR43744:SF8">
    <property type="entry name" value="SN-GLYCEROL-3-PHOSPHATE TRANSPORT SYSTEM PERMEASE PROTEIN UGPE"/>
    <property type="match status" value="1"/>
</dbReference>
<dbReference type="CDD" id="cd06261">
    <property type="entry name" value="TM_PBP2"/>
    <property type="match status" value="1"/>
</dbReference>
<dbReference type="Proteomes" id="UP000617531">
    <property type="component" value="Unassembled WGS sequence"/>
</dbReference>
<dbReference type="AlphaFoldDB" id="A0A8J3GTF4"/>
<evidence type="ECO:0000256" key="4">
    <source>
        <dbReference type="ARBA" id="ARBA00022692"/>
    </source>
</evidence>
<evidence type="ECO:0000256" key="6">
    <source>
        <dbReference type="ARBA" id="ARBA00023136"/>
    </source>
</evidence>
<dbReference type="InterPro" id="IPR000515">
    <property type="entry name" value="MetI-like"/>
</dbReference>
<dbReference type="GO" id="GO:0055085">
    <property type="term" value="P:transmembrane transport"/>
    <property type="evidence" value="ECO:0007669"/>
    <property type="project" value="InterPro"/>
</dbReference>
<reference evidence="9" key="2">
    <citation type="submission" date="2020-09" db="EMBL/GenBank/DDBJ databases">
        <authorList>
            <person name="Sun Q."/>
            <person name="Zhou Y."/>
        </authorList>
    </citation>
    <scope>NUCLEOTIDE SEQUENCE</scope>
    <source>
        <strain evidence="9">CGMCC 1.16548</strain>
    </source>
</reference>